<proteinExistence type="inferred from homology"/>
<dbReference type="OrthoDB" id="1728340at2759"/>
<feature type="transmembrane region" description="Helical" evidence="6">
    <location>
        <begin position="43"/>
        <end position="64"/>
    </location>
</feature>
<feature type="transmembrane region" description="Helical" evidence="6">
    <location>
        <begin position="721"/>
        <end position="742"/>
    </location>
</feature>
<dbReference type="PANTHER" id="PTHR31218">
    <property type="entry name" value="WAT1-RELATED PROTEIN"/>
    <property type="match status" value="1"/>
</dbReference>
<dbReference type="RefSeq" id="XP_021279807.1">
    <property type="nucleotide sequence ID" value="XM_021424132.1"/>
</dbReference>
<feature type="transmembrane region" description="Helical" evidence="6">
    <location>
        <begin position="76"/>
        <end position="99"/>
    </location>
</feature>
<feature type="domain" description="EamA" evidence="7">
    <location>
        <begin position="620"/>
        <end position="765"/>
    </location>
</feature>
<evidence type="ECO:0000256" key="4">
    <source>
        <dbReference type="ARBA" id="ARBA00022989"/>
    </source>
</evidence>
<dbReference type="AlphaFoldDB" id="A0A6J0ZY93"/>
<keyword evidence="3 6" id="KW-0812">Transmembrane</keyword>
<reference evidence="9" key="1">
    <citation type="submission" date="2025-08" db="UniProtKB">
        <authorList>
            <consortium name="RefSeq"/>
        </authorList>
    </citation>
    <scope>IDENTIFICATION</scope>
    <source>
        <tissue evidence="9">Leaf</tissue>
    </source>
</reference>
<feature type="transmembrane region" description="Helical" evidence="6">
    <location>
        <begin position="539"/>
        <end position="561"/>
    </location>
</feature>
<evidence type="ECO:0000259" key="7">
    <source>
        <dbReference type="Pfam" id="PF00892"/>
    </source>
</evidence>
<dbReference type="Proteomes" id="UP000504621">
    <property type="component" value="Unplaced"/>
</dbReference>
<feature type="transmembrane region" description="Helical" evidence="6">
    <location>
        <begin position="279"/>
        <end position="299"/>
    </location>
</feature>
<keyword evidence="4 6" id="KW-1133">Transmembrane helix</keyword>
<feature type="transmembrane region" description="Helical" evidence="6">
    <location>
        <begin position="305"/>
        <end position="324"/>
    </location>
</feature>
<dbReference type="SUPFAM" id="SSF103481">
    <property type="entry name" value="Multidrug resistance efflux transporter EmrE"/>
    <property type="match status" value="4"/>
</dbReference>
<dbReference type="GeneID" id="110413359"/>
<dbReference type="InterPro" id="IPR000620">
    <property type="entry name" value="EamA_dom"/>
</dbReference>
<comment type="similarity">
    <text evidence="2">Belongs to the drug/metabolite transporter (DMT) superfamily. Plant drug/metabolite exporter (P-DME) (TC 2.A.7.4) family.</text>
</comment>
<organism evidence="8 9">
    <name type="scientific">Herrania umbratica</name>
    <dbReference type="NCBI Taxonomy" id="108875"/>
    <lineage>
        <taxon>Eukaryota</taxon>
        <taxon>Viridiplantae</taxon>
        <taxon>Streptophyta</taxon>
        <taxon>Embryophyta</taxon>
        <taxon>Tracheophyta</taxon>
        <taxon>Spermatophyta</taxon>
        <taxon>Magnoliopsida</taxon>
        <taxon>eudicotyledons</taxon>
        <taxon>Gunneridae</taxon>
        <taxon>Pentapetalae</taxon>
        <taxon>rosids</taxon>
        <taxon>malvids</taxon>
        <taxon>Malvales</taxon>
        <taxon>Malvaceae</taxon>
        <taxon>Byttnerioideae</taxon>
        <taxon>Herrania</taxon>
    </lineage>
</organism>
<feature type="transmembrane region" description="Helical" evidence="6">
    <location>
        <begin position="621"/>
        <end position="641"/>
    </location>
</feature>
<feature type="transmembrane region" description="Helical" evidence="6">
    <location>
        <begin position="451"/>
        <end position="468"/>
    </location>
</feature>
<feature type="transmembrane region" description="Helical" evidence="6">
    <location>
        <begin position="105"/>
        <end position="125"/>
    </location>
</feature>
<dbReference type="InterPro" id="IPR030184">
    <property type="entry name" value="WAT1-related"/>
</dbReference>
<evidence type="ECO:0000313" key="9">
    <source>
        <dbReference type="RefSeq" id="XP_021279807.1"/>
    </source>
</evidence>
<protein>
    <submittedName>
        <fullName evidence="9">Uncharacterized protein LOC110413359</fullName>
    </submittedName>
</protein>
<dbReference type="GO" id="GO:0016020">
    <property type="term" value="C:membrane"/>
    <property type="evidence" value="ECO:0007669"/>
    <property type="project" value="UniProtKB-SubCell"/>
</dbReference>
<evidence type="ECO:0000256" key="2">
    <source>
        <dbReference type="ARBA" id="ARBA00007635"/>
    </source>
</evidence>
<feature type="domain" description="EamA" evidence="7">
    <location>
        <begin position="452"/>
        <end position="591"/>
    </location>
</feature>
<accession>A0A6J0ZY93</accession>
<dbReference type="GO" id="GO:0022857">
    <property type="term" value="F:transmembrane transporter activity"/>
    <property type="evidence" value="ECO:0007669"/>
    <property type="project" value="InterPro"/>
</dbReference>
<dbReference type="InterPro" id="IPR037185">
    <property type="entry name" value="EmrE-like"/>
</dbReference>
<feature type="transmembrane region" description="Helical" evidence="6">
    <location>
        <begin position="748"/>
        <end position="766"/>
    </location>
</feature>
<evidence type="ECO:0000256" key="3">
    <source>
        <dbReference type="ARBA" id="ARBA00022692"/>
    </source>
</evidence>
<evidence type="ECO:0000256" key="6">
    <source>
        <dbReference type="SAM" id="Phobius"/>
    </source>
</evidence>
<comment type="subcellular location">
    <subcellularLocation>
        <location evidence="1">Membrane</location>
        <topology evidence="1">Multi-pass membrane protein</topology>
    </subcellularLocation>
</comment>
<evidence type="ECO:0000313" key="8">
    <source>
        <dbReference type="Proteomes" id="UP000504621"/>
    </source>
</evidence>
<sequence length="804" mass="90197">MACALKATFARFKPHLCMVLSQICSAFVYFIAEAAFNQGLNPYVYVTYRLSLAGLMMFPFAYFLERKSRPKLTLRLFLELFLVSPLGVSLTFNMFFASMRYTSPTFVAAAFNTVSSLTFVIAILFRLEVVDVRSPRGIAKILGTIVSLAGVTTITLYKGPALQSLRDAPIHIKRVLSIRENWVKGSILTIASCMTWSSWYIMQAFTLKKYPAQLSLTAWIDCLGGAQSAVFAVFLQHKPAVWSITMFSINFWAIIYSGIVGSGFVIFLQLWCVKEKGPVFATMFNPLQTVMVAVLAYFVFGEKLYTGSILGGVTVIIGLYLLLWGKERDQSYTKSHEQSSSHCDVIKVTDKEEVASAEEEGNEPIAQKHGSLTQKITATKIRQQSKRASKRAHKRTRENQAAYPTAKPYLQEIRVDGFSVPFISKQEAKRFHHTHNMAWAFKLPLARYKPHLSMVLAQISYTILYFIVEASFNQGLNPHVYVTYRYIIAGLLMSPFAYFRERQSRPKMTVALFLELFLLSLIGVGFTMNMYYASLRYTSPTFVASVFNTVSSLTFVIAVILRMEVVNVRSPRGIAKILGTLTSLAGVTIITLYKGPAVHSLSTAPIHMERLPSVHENSVKGSILTIASCITWAVWFIMQAVTLKKYPAQLSLTAWMDCIGGGQSAVFAVLLQHRPKAWSIKMFSIHFWAITYSDEIECQGIVCSGIFIFIQFWCMKEKGPVFVSMFSPLATVMVAIFAYFILGEKLHAGRILGAVLVIVGLYLLLWGKDRDQAYINTQEQPSSHCHGLEVTYKEDLTSGEKEVP</sequence>
<feature type="transmembrane region" description="Helical" evidence="6">
    <location>
        <begin position="573"/>
        <end position="593"/>
    </location>
</feature>
<feature type="transmembrane region" description="Helical" evidence="6">
    <location>
        <begin position="182"/>
        <end position="202"/>
    </location>
</feature>
<keyword evidence="8" id="KW-1185">Reference proteome</keyword>
<dbReference type="Pfam" id="PF00892">
    <property type="entry name" value="EamA"/>
    <property type="match status" value="4"/>
</dbReference>
<feature type="transmembrane region" description="Helical" evidence="6">
    <location>
        <begin position="12"/>
        <end position="31"/>
    </location>
</feature>
<feature type="transmembrane region" description="Helical" evidence="6">
    <location>
        <begin position="480"/>
        <end position="499"/>
    </location>
</feature>
<feature type="transmembrane region" description="Helical" evidence="6">
    <location>
        <begin position="214"/>
        <end position="235"/>
    </location>
</feature>
<feature type="domain" description="EamA" evidence="7">
    <location>
        <begin position="15"/>
        <end position="154"/>
    </location>
</feature>
<evidence type="ECO:0000256" key="1">
    <source>
        <dbReference type="ARBA" id="ARBA00004141"/>
    </source>
</evidence>
<name>A0A6J0ZY93_9ROSI</name>
<feature type="domain" description="EamA" evidence="7">
    <location>
        <begin position="184"/>
        <end position="323"/>
    </location>
</feature>
<evidence type="ECO:0000256" key="5">
    <source>
        <dbReference type="ARBA" id="ARBA00023136"/>
    </source>
</evidence>
<feature type="transmembrane region" description="Helical" evidence="6">
    <location>
        <begin position="241"/>
        <end position="267"/>
    </location>
</feature>
<gene>
    <name evidence="9" type="primary">LOC110413359</name>
</gene>
<feature type="transmembrane region" description="Helical" evidence="6">
    <location>
        <begin position="511"/>
        <end position="533"/>
    </location>
</feature>
<feature type="transmembrane region" description="Helical" evidence="6">
    <location>
        <begin position="137"/>
        <end position="157"/>
    </location>
</feature>
<keyword evidence="5 6" id="KW-0472">Membrane</keyword>